<feature type="compositionally biased region" description="Polar residues" evidence="1">
    <location>
        <begin position="889"/>
        <end position="902"/>
    </location>
</feature>
<feature type="region of interest" description="Disordered" evidence="1">
    <location>
        <begin position="88"/>
        <end position="153"/>
    </location>
</feature>
<feature type="region of interest" description="Disordered" evidence="1">
    <location>
        <begin position="454"/>
        <end position="601"/>
    </location>
</feature>
<feature type="compositionally biased region" description="Low complexity" evidence="1">
    <location>
        <begin position="523"/>
        <end position="537"/>
    </location>
</feature>
<dbReference type="EMBL" id="CP003382">
    <property type="protein sequence ID" value="AFZ67627.1"/>
    <property type="molecule type" value="Genomic_DNA"/>
</dbReference>
<feature type="compositionally biased region" description="Polar residues" evidence="1">
    <location>
        <begin position="307"/>
        <end position="326"/>
    </location>
</feature>
<dbReference type="HOGENOM" id="CLU_266086_0_0_0"/>
<feature type="compositionally biased region" description="Polar residues" evidence="1">
    <location>
        <begin position="139"/>
        <end position="148"/>
    </location>
</feature>
<accession>L0A390</accession>
<dbReference type="InterPro" id="IPR025295">
    <property type="entry name" value="eCIS_core_dom"/>
</dbReference>
<dbReference type="KEGG" id="dpd:Deipe_2137"/>
<feature type="compositionally biased region" description="Basic and acidic residues" evidence="1">
    <location>
        <begin position="337"/>
        <end position="352"/>
    </location>
</feature>
<name>L0A390_DEIPD</name>
<feature type="region of interest" description="Disordered" evidence="1">
    <location>
        <begin position="296"/>
        <end position="365"/>
    </location>
</feature>
<proteinExistence type="predicted"/>
<dbReference type="PATRIC" id="fig|937777.3.peg.2142"/>
<feature type="compositionally biased region" description="Low complexity" evidence="1">
    <location>
        <begin position="783"/>
        <end position="812"/>
    </location>
</feature>
<feature type="region of interest" description="Disordered" evidence="1">
    <location>
        <begin position="661"/>
        <end position="692"/>
    </location>
</feature>
<dbReference type="Proteomes" id="UP000010467">
    <property type="component" value="Chromosome"/>
</dbReference>
<evidence type="ECO:0000256" key="1">
    <source>
        <dbReference type="SAM" id="MobiDB-lite"/>
    </source>
</evidence>
<evidence type="ECO:0000313" key="3">
    <source>
        <dbReference type="EMBL" id="AFZ67627.1"/>
    </source>
</evidence>
<feature type="region of interest" description="Disordered" evidence="1">
    <location>
        <begin position="888"/>
        <end position="958"/>
    </location>
</feature>
<gene>
    <name evidence="3" type="ordered locus">Deipe_2137</name>
</gene>
<feature type="region of interest" description="Disordered" evidence="1">
    <location>
        <begin position="783"/>
        <end position="853"/>
    </location>
</feature>
<dbReference type="Pfam" id="PF13699">
    <property type="entry name" value="eCIS_core"/>
    <property type="match status" value="1"/>
</dbReference>
<organism evidence="3 4">
    <name type="scientific">Deinococcus peraridilitoris (strain DSM 19664 / LMG 22246 / CIP 109416 / KR-200)</name>
    <dbReference type="NCBI Taxonomy" id="937777"/>
    <lineage>
        <taxon>Bacteria</taxon>
        <taxon>Thermotogati</taxon>
        <taxon>Deinococcota</taxon>
        <taxon>Deinococci</taxon>
        <taxon>Deinococcales</taxon>
        <taxon>Deinococcaceae</taxon>
        <taxon>Deinococcus</taxon>
    </lineage>
</organism>
<sequence length="1247" mass="131362">MTGATLFGSLVMSTLQQRAQQLKRYREHFTVIFAPGAPPGANTAMAAEQPRAKHNLPALFIPSAPPALRRVFVPARLRVSAVPVAQRSDGFPAGQVSTAPEQAAQDAPEPEPLWLDPPEEKASTAPSRVAPAGPAQPAVNRSGQSEPHLTQHAAVAQAALPARLTPLRFTDLLALNARGLEGHLAEAPVGTQTPVNLPPAPDTVAREQPKRGAHEKDSATNAGGERSETGLPEIRPAPPGPPLTLDDHAADPITQPTPSLTEDDALTVALLPESPSSQEGSTWFGSAAASPHWPLVAPQRASPAPSPESTRSLATRSAHSGPTDQESAALDTEIVVTEEKLSGAPRHGEEVRGVVSDEPGETPPVSETVAKADLQALLSQLGQNSDVEIVMPRRPRPVPFKKARVEALEAPRVETTPQEARSWLERLNRVAQAERSGEAGFRSLGIGEMLAWSDQRAAPDDPQAPAPLLTDGPQDDHVDQVSVPPLEAAWTGPAMIEDQTAPEDAQAQPPSPDLPERSREAARPPSAVRSPAAQAPAKHALHEPSGMLPGVAADKASMSVAPPLVRGPEGARIRAPDDEAPVATTRVGPENHTRAPGGLSETVTLVPPDPARPALAVSSVVFLNEETSSGAAVPSTAPLGDIETALKRRVEADWTVTAPEDDIQDKPLSGAPRHGEEVRGVVSDEPGETPPVSETVAKADLQALLSQLGQNSDVEIVMPRRPRPVPFKKARVEALEAPRVETTPQEARSWLERLNRVAQAERSGEAGFRSLGIGEMLAWSDQRAAPDDPQAPAPLLTDGPPGSLGPSEPGGLQSNESLQDSRSDTPGSAAVSRNQSAAEQAPHTPTVSGSSDFTRILPATEALPNPMRDTSSGELWTADRPAPRLVGQTLGQQTEFRSSTGADSAWRPAETARRRVTARPVQPGEPRTAKKNENGSPETPEGSARASLTRAVSQKDAREELPFSVRDGLASLLGADLPDVDLQRDATAAQAVWDAGAEALFVPRSTVSPDDPGATVERDTVLLAPGHDLRGARTLGLLAHELTHVALRRDPGFIPTVIRDGAFGAPLEEEALAQQVEHRVRAHLSVRPHNGAASQRVRDGFAVPLSGTPAAPVHVDIRTVHPPENTGGSVWQGLPAPWEPLPYWEADAPALPISGASAGRQVISGLSASAPAATLPGRVFTPPAAPSSLPTGVQAAPLDRRTALAESPRGAAVERARQPATPDLDQLARQVYMLLKRRLAAEVRRLG</sequence>
<dbReference type="STRING" id="937777.Deipe_2137"/>
<evidence type="ECO:0000259" key="2">
    <source>
        <dbReference type="Pfam" id="PF13699"/>
    </source>
</evidence>
<reference evidence="4" key="1">
    <citation type="submission" date="2012-03" db="EMBL/GenBank/DDBJ databases">
        <title>Complete sequence of chromosome of Deinococcus peraridilitoris DSM 19664.</title>
        <authorList>
            <person name="Lucas S."/>
            <person name="Copeland A."/>
            <person name="Lapidus A."/>
            <person name="Glavina del Rio T."/>
            <person name="Dalin E."/>
            <person name="Tice H."/>
            <person name="Bruce D."/>
            <person name="Goodwin L."/>
            <person name="Pitluck S."/>
            <person name="Peters L."/>
            <person name="Mikhailova N."/>
            <person name="Lu M."/>
            <person name="Kyrpides N."/>
            <person name="Mavromatis K."/>
            <person name="Ivanova N."/>
            <person name="Brettin T."/>
            <person name="Detter J.C."/>
            <person name="Han C."/>
            <person name="Larimer F."/>
            <person name="Land M."/>
            <person name="Hauser L."/>
            <person name="Markowitz V."/>
            <person name="Cheng J.-F."/>
            <person name="Hugenholtz P."/>
            <person name="Woyke T."/>
            <person name="Wu D."/>
            <person name="Pukall R."/>
            <person name="Steenblock K."/>
            <person name="Brambilla E."/>
            <person name="Klenk H.-P."/>
            <person name="Eisen J.A."/>
        </authorList>
    </citation>
    <scope>NUCLEOTIDE SEQUENCE [LARGE SCALE GENOMIC DNA]</scope>
    <source>
        <strain evidence="4">DSM 19664 / LMG 22246 / CIP 109416 / KR-200</strain>
    </source>
</reference>
<evidence type="ECO:0000313" key="4">
    <source>
        <dbReference type="Proteomes" id="UP000010467"/>
    </source>
</evidence>
<feature type="domain" description="eCIS core" evidence="2">
    <location>
        <begin position="961"/>
        <end position="1049"/>
    </location>
</feature>
<feature type="compositionally biased region" description="Polar residues" evidence="1">
    <location>
        <begin position="813"/>
        <end position="853"/>
    </location>
</feature>
<feature type="compositionally biased region" description="Low complexity" evidence="1">
    <location>
        <begin position="99"/>
        <end position="116"/>
    </location>
</feature>
<protein>
    <recommendedName>
        <fullName evidence="2">eCIS core domain-containing protein</fullName>
    </recommendedName>
</protein>
<feature type="compositionally biased region" description="Low complexity" evidence="1">
    <location>
        <begin position="454"/>
        <end position="467"/>
    </location>
</feature>
<dbReference type="AlphaFoldDB" id="L0A390"/>
<feature type="region of interest" description="Disordered" evidence="1">
    <location>
        <begin position="185"/>
        <end position="260"/>
    </location>
</feature>
<feature type="compositionally biased region" description="Basic and acidic residues" evidence="1">
    <location>
        <begin position="204"/>
        <end position="218"/>
    </location>
</feature>
<keyword evidence="4" id="KW-1185">Reference proteome</keyword>